<dbReference type="EC" id="5.2.1.8" evidence="1"/>
<feature type="compositionally biased region" description="Polar residues" evidence="2">
    <location>
        <begin position="225"/>
        <end position="244"/>
    </location>
</feature>
<dbReference type="SUPFAM" id="SSF50891">
    <property type="entry name" value="Cyclophilin-like"/>
    <property type="match status" value="1"/>
</dbReference>
<comment type="function">
    <text evidence="1">PPIases accelerate the folding of proteins. It catalyzes the cis-trans isomerization of proline imidic peptide bonds in oligopeptides.</text>
</comment>
<accession>A0A9W9ZK26</accession>
<proteinExistence type="inferred from homology"/>
<evidence type="ECO:0000313" key="4">
    <source>
        <dbReference type="EMBL" id="KAJ7382865.1"/>
    </source>
</evidence>
<dbReference type="GO" id="GO:0006457">
    <property type="term" value="P:protein folding"/>
    <property type="evidence" value="ECO:0007669"/>
    <property type="project" value="TreeGrafter"/>
</dbReference>
<dbReference type="Proteomes" id="UP001163046">
    <property type="component" value="Unassembled WGS sequence"/>
</dbReference>
<gene>
    <name evidence="4" type="ORF">OS493_032234</name>
</gene>
<evidence type="ECO:0000256" key="2">
    <source>
        <dbReference type="SAM" id="MobiDB-lite"/>
    </source>
</evidence>
<dbReference type="Gene3D" id="2.40.100.10">
    <property type="entry name" value="Cyclophilin-like"/>
    <property type="match status" value="1"/>
</dbReference>
<dbReference type="OrthoDB" id="407558at2759"/>
<dbReference type="PANTHER" id="PTHR11071:SF565">
    <property type="entry name" value="MOCA-CYP, ISOFORM A"/>
    <property type="match status" value="1"/>
</dbReference>
<keyword evidence="5" id="KW-1185">Reference proteome</keyword>
<sequence length="285" mass="30686">MIQEAISPKVMGQEVNLFMEETFNDECFQLKHEKPLLLSMANRGPNTNGSQFFITTQPTPHLDGIHVIFGHVLQGQEVISEIENQRVDDKSRPQVDVKIGNCGELIPKAKAKVTATPIPSQTPVTTTPIPPQTQVTLTPTPNKLLHTHPTTNPSYCPTHPTTNPVTAPPIPSQTANTAPPMPPQTPVTAPPIPSQTAVTAPPTPVTALPTPPQTLVVSPQVAAPPTSQVSEPQGTSQESSSQAPATPLHGTPSTNQKSPKWMHYDSLSESDKEKEKEEAVLFLMD</sequence>
<protein>
    <recommendedName>
        <fullName evidence="1">Peptidyl-prolyl cis-trans isomerase</fullName>
        <shortName evidence="1">PPIase</shortName>
        <ecNumber evidence="1">5.2.1.8</ecNumber>
    </recommendedName>
</protein>
<dbReference type="GO" id="GO:0003755">
    <property type="term" value="F:peptidyl-prolyl cis-trans isomerase activity"/>
    <property type="evidence" value="ECO:0007669"/>
    <property type="project" value="UniProtKB-UniRule"/>
</dbReference>
<keyword evidence="1" id="KW-0413">Isomerase</keyword>
<reference evidence="4" key="1">
    <citation type="submission" date="2023-01" db="EMBL/GenBank/DDBJ databases">
        <title>Genome assembly of the deep-sea coral Lophelia pertusa.</title>
        <authorList>
            <person name="Herrera S."/>
            <person name="Cordes E."/>
        </authorList>
    </citation>
    <scope>NUCLEOTIDE SEQUENCE</scope>
    <source>
        <strain evidence="4">USNM1676648</strain>
        <tissue evidence="4">Polyp</tissue>
    </source>
</reference>
<organism evidence="4 5">
    <name type="scientific">Desmophyllum pertusum</name>
    <dbReference type="NCBI Taxonomy" id="174260"/>
    <lineage>
        <taxon>Eukaryota</taxon>
        <taxon>Metazoa</taxon>
        <taxon>Cnidaria</taxon>
        <taxon>Anthozoa</taxon>
        <taxon>Hexacorallia</taxon>
        <taxon>Scleractinia</taxon>
        <taxon>Caryophylliina</taxon>
        <taxon>Caryophylliidae</taxon>
        <taxon>Desmophyllum</taxon>
    </lineage>
</organism>
<dbReference type="PROSITE" id="PS50072">
    <property type="entry name" value="CSA_PPIASE_2"/>
    <property type="match status" value="1"/>
</dbReference>
<dbReference type="GO" id="GO:0016018">
    <property type="term" value="F:cyclosporin A binding"/>
    <property type="evidence" value="ECO:0007669"/>
    <property type="project" value="TreeGrafter"/>
</dbReference>
<comment type="caution">
    <text evidence="4">The sequence shown here is derived from an EMBL/GenBank/DDBJ whole genome shotgun (WGS) entry which is preliminary data.</text>
</comment>
<dbReference type="Pfam" id="PF00160">
    <property type="entry name" value="Pro_isomerase"/>
    <property type="match status" value="1"/>
</dbReference>
<feature type="region of interest" description="Disordered" evidence="2">
    <location>
        <begin position="149"/>
        <end position="285"/>
    </location>
</feature>
<evidence type="ECO:0000256" key="1">
    <source>
        <dbReference type="RuleBase" id="RU363019"/>
    </source>
</evidence>
<feature type="compositionally biased region" description="Pro residues" evidence="2">
    <location>
        <begin position="179"/>
        <end position="193"/>
    </location>
</feature>
<name>A0A9W9ZK26_9CNID</name>
<evidence type="ECO:0000259" key="3">
    <source>
        <dbReference type="PROSITE" id="PS50072"/>
    </source>
</evidence>
<dbReference type="GO" id="GO:0005739">
    <property type="term" value="C:mitochondrion"/>
    <property type="evidence" value="ECO:0007669"/>
    <property type="project" value="TreeGrafter"/>
</dbReference>
<dbReference type="PRINTS" id="PR00153">
    <property type="entry name" value="CSAPPISMRASE"/>
</dbReference>
<dbReference type="InterPro" id="IPR029000">
    <property type="entry name" value="Cyclophilin-like_dom_sf"/>
</dbReference>
<keyword evidence="1" id="KW-0697">Rotamase</keyword>
<evidence type="ECO:0000313" key="5">
    <source>
        <dbReference type="Proteomes" id="UP001163046"/>
    </source>
</evidence>
<dbReference type="PANTHER" id="PTHR11071">
    <property type="entry name" value="PEPTIDYL-PROLYL CIS-TRANS ISOMERASE"/>
    <property type="match status" value="1"/>
</dbReference>
<feature type="compositionally biased region" description="Basic and acidic residues" evidence="2">
    <location>
        <begin position="269"/>
        <end position="279"/>
    </location>
</feature>
<dbReference type="AlphaFoldDB" id="A0A9W9ZK26"/>
<feature type="compositionally biased region" description="Pro residues" evidence="2">
    <location>
        <begin position="201"/>
        <end position="212"/>
    </location>
</feature>
<comment type="catalytic activity">
    <reaction evidence="1">
        <text>[protein]-peptidylproline (omega=180) = [protein]-peptidylproline (omega=0)</text>
        <dbReference type="Rhea" id="RHEA:16237"/>
        <dbReference type="Rhea" id="RHEA-COMP:10747"/>
        <dbReference type="Rhea" id="RHEA-COMP:10748"/>
        <dbReference type="ChEBI" id="CHEBI:83833"/>
        <dbReference type="ChEBI" id="CHEBI:83834"/>
        <dbReference type="EC" id="5.2.1.8"/>
    </reaction>
</comment>
<comment type="similarity">
    <text evidence="1">Belongs to the cyclophilin-type PPIase family.</text>
</comment>
<feature type="domain" description="PPIase cyclophilin-type" evidence="3">
    <location>
        <begin position="1"/>
        <end position="104"/>
    </location>
</feature>
<dbReference type="EMBL" id="MU825912">
    <property type="protein sequence ID" value="KAJ7382865.1"/>
    <property type="molecule type" value="Genomic_DNA"/>
</dbReference>
<dbReference type="InterPro" id="IPR002130">
    <property type="entry name" value="Cyclophilin-type_PPIase_dom"/>
</dbReference>
<feature type="compositionally biased region" description="Polar residues" evidence="2">
    <location>
        <begin position="149"/>
        <end position="165"/>
    </location>
</feature>